<dbReference type="Pfam" id="PF08285">
    <property type="entry name" value="DPM3"/>
    <property type="match status" value="1"/>
</dbReference>
<comment type="function">
    <text evidence="7">Stabilizer subunit of the dolichol-phosphate mannose (DPM) synthase complex; tethers catalytic subunit to the ER.</text>
</comment>
<dbReference type="OrthoDB" id="2014333at2759"/>
<evidence type="ECO:0000256" key="3">
    <source>
        <dbReference type="ARBA" id="ARBA00022692"/>
    </source>
</evidence>
<proteinExistence type="inferred from homology"/>
<organism evidence="8 9">
    <name type="scientific">Chlamydomonas reinhardtii</name>
    <name type="common">Chlamydomonas smithii</name>
    <dbReference type="NCBI Taxonomy" id="3055"/>
    <lineage>
        <taxon>Eukaryota</taxon>
        <taxon>Viridiplantae</taxon>
        <taxon>Chlorophyta</taxon>
        <taxon>core chlorophytes</taxon>
        <taxon>Chlorophyceae</taxon>
        <taxon>CS clade</taxon>
        <taxon>Chlamydomonadales</taxon>
        <taxon>Chlamydomonadaceae</taxon>
        <taxon>Chlamydomonas</taxon>
    </lineage>
</organism>
<dbReference type="GeneID" id="5720246"/>
<dbReference type="KEGG" id="cre:CHLRE_09g392245v5"/>
<dbReference type="PROSITE" id="PS51257">
    <property type="entry name" value="PROKAR_LIPOPROTEIN"/>
    <property type="match status" value="1"/>
</dbReference>
<dbReference type="RefSeq" id="XP_001694739.1">
    <property type="nucleotide sequence ID" value="XM_001694687.2"/>
</dbReference>
<dbReference type="InParanoid" id="A8J062"/>
<evidence type="ECO:0000256" key="6">
    <source>
        <dbReference type="ARBA" id="ARBA00023136"/>
    </source>
</evidence>
<dbReference type="STRING" id="3055.A8J062"/>
<evidence type="ECO:0000256" key="5">
    <source>
        <dbReference type="ARBA" id="ARBA00022989"/>
    </source>
</evidence>
<evidence type="ECO:0000313" key="9">
    <source>
        <dbReference type="Proteomes" id="UP000006906"/>
    </source>
</evidence>
<dbReference type="EMBL" id="CM008970">
    <property type="protein sequence ID" value="PNW78851.1"/>
    <property type="molecule type" value="Genomic_DNA"/>
</dbReference>
<gene>
    <name evidence="8" type="ORF">CHLRE_09g392245v5</name>
</gene>
<evidence type="ECO:0000313" key="8">
    <source>
        <dbReference type="EMBL" id="PNW78851.1"/>
    </source>
</evidence>
<feature type="transmembrane region" description="Helical" evidence="7">
    <location>
        <begin position="32"/>
        <end position="51"/>
    </location>
</feature>
<evidence type="ECO:0000256" key="1">
    <source>
        <dbReference type="ARBA" id="ARBA00004477"/>
    </source>
</evidence>
<keyword evidence="9" id="KW-1185">Reference proteome</keyword>
<keyword evidence="3 7" id="KW-0812">Transmembrane</keyword>
<keyword evidence="6 7" id="KW-0472">Membrane</keyword>
<accession>A8J062</accession>
<comment type="caution">
    <text evidence="7">Lacks conserved residue(s) required for the propagation of feature annotation.</text>
</comment>
<dbReference type="GO" id="GO:0033185">
    <property type="term" value="C:dolichol-phosphate-mannose synthase complex"/>
    <property type="evidence" value="ECO:0000318"/>
    <property type="project" value="GO_Central"/>
</dbReference>
<dbReference type="AlphaFoldDB" id="A8J062"/>
<protein>
    <recommendedName>
        <fullName evidence="7">Dolichol-phosphate mannosyltransferase subunit 3</fullName>
    </recommendedName>
</protein>
<keyword evidence="4 7" id="KW-0256">Endoplasmic reticulum</keyword>
<dbReference type="GO" id="GO:0005789">
    <property type="term" value="C:endoplasmic reticulum membrane"/>
    <property type="evidence" value="ECO:0000318"/>
    <property type="project" value="GO_Central"/>
</dbReference>
<evidence type="ECO:0000256" key="7">
    <source>
        <dbReference type="RuleBase" id="RU365085"/>
    </source>
</evidence>
<comment type="subcellular location">
    <subcellularLocation>
        <location evidence="1 7">Endoplasmic reticulum membrane</location>
        <topology evidence="1 7">Multi-pass membrane protein</topology>
    </subcellularLocation>
</comment>
<evidence type="ECO:0000256" key="4">
    <source>
        <dbReference type="ARBA" id="ARBA00022824"/>
    </source>
</evidence>
<dbReference type="PaxDb" id="3055-EDP02323"/>
<sequence>MKRFHYIVAAAAFALVAWLAACAVLPPGLPKVSAFTAPVWMAFLLAGYLLARLVYGVLTFKSYPSAIADLQREVQEARLGLQAMGVSTG</sequence>
<dbReference type="HOGENOM" id="CLU_2457989_0_0_1"/>
<dbReference type="InterPro" id="IPR013174">
    <property type="entry name" value="DPM3"/>
</dbReference>
<comment type="pathway">
    <text evidence="7">Protein modification; protein glycosylation.</text>
</comment>
<dbReference type="UniPathway" id="UPA00378"/>
<reference evidence="8 9" key="1">
    <citation type="journal article" date="2007" name="Science">
        <title>The Chlamydomonas genome reveals the evolution of key animal and plant functions.</title>
        <authorList>
            <person name="Merchant S.S."/>
            <person name="Prochnik S.E."/>
            <person name="Vallon O."/>
            <person name="Harris E.H."/>
            <person name="Karpowicz S.J."/>
            <person name="Witman G.B."/>
            <person name="Terry A."/>
            <person name="Salamov A."/>
            <person name="Fritz-Laylin L.K."/>
            <person name="Marechal-Drouard L."/>
            <person name="Marshall W.F."/>
            <person name="Qu L.H."/>
            <person name="Nelson D.R."/>
            <person name="Sanderfoot A.A."/>
            <person name="Spalding M.H."/>
            <person name="Kapitonov V.V."/>
            <person name="Ren Q."/>
            <person name="Ferris P."/>
            <person name="Lindquist E."/>
            <person name="Shapiro H."/>
            <person name="Lucas S.M."/>
            <person name="Grimwood J."/>
            <person name="Schmutz J."/>
            <person name="Cardol P."/>
            <person name="Cerutti H."/>
            <person name="Chanfreau G."/>
            <person name="Chen C.L."/>
            <person name="Cognat V."/>
            <person name="Croft M.T."/>
            <person name="Dent R."/>
            <person name="Dutcher S."/>
            <person name="Fernandez E."/>
            <person name="Fukuzawa H."/>
            <person name="Gonzalez-Ballester D."/>
            <person name="Gonzalez-Halphen D."/>
            <person name="Hallmann A."/>
            <person name="Hanikenne M."/>
            <person name="Hippler M."/>
            <person name="Inwood W."/>
            <person name="Jabbari K."/>
            <person name="Kalanon M."/>
            <person name="Kuras R."/>
            <person name="Lefebvre P.A."/>
            <person name="Lemaire S.D."/>
            <person name="Lobanov A.V."/>
            <person name="Lohr M."/>
            <person name="Manuell A."/>
            <person name="Meier I."/>
            <person name="Mets L."/>
            <person name="Mittag M."/>
            <person name="Mittelmeier T."/>
            <person name="Moroney J.V."/>
            <person name="Moseley J."/>
            <person name="Napoli C."/>
            <person name="Nedelcu A.M."/>
            <person name="Niyogi K."/>
            <person name="Novoselov S.V."/>
            <person name="Paulsen I.T."/>
            <person name="Pazour G."/>
            <person name="Purton S."/>
            <person name="Ral J.P."/>
            <person name="Riano-Pachon D.M."/>
            <person name="Riekhof W."/>
            <person name="Rymarquis L."/>
            <person name="Schroda M."/>
            <person name="Stern D."/>
            <person name="Umen J."/>
            <person name="Willows R."/>
            <person name="Wilson N."/>
            <person name="Zimmer S.L."/>
            <person name="Allmer J."/>
            <person name="Balk J."/>
            <person name="Bisova K."/>
            <person name="Chen C.J."/>
            <person name="Elias M."/>
            <person name="Gendler K."/>
            <person name="Hauser C."/>
            <person name="Lamb M.R."/>
            <person name="Ledford H."/>
            <person name="Long J.C."/>
            <person name="Minagawa J."/>
            <person name="Page M.D."/>
            <person name="Pan J."/>
            <person name="Pootakham W."/>
            <person name="Roje S."/>
            <person name="Rose A."/>
            <person name="Stahlberg E."/>
            <person name="Terauchi A.M."/>
            <person name="Yang P."/>
            <person name="Ball S."/>
            <person name="Bowler C."/>
            <person name="Dieckmann C.L."/>
            <person name="Gladyshev V.N."/>
            <person name="Green P."/>
            <person name="Jorgensen R."/>
            <person name="Mayfield S."/>
            <person name="Mueller-Roeber B."/>
            <person name="Rajamani S."/>
            <person name="Sayre R.T."/>
            <person name="Brokstein P."/>
            <person name="Dubchak I."/>
            <person name="Goodstein D."/>
            <person name="Hornick L."/>
            <person name="Huang Y.W."/>
            <person name="Jhaveri J."/>
            <person name="Luo Y."/>
            <person name="Martinez D."/>
            <person name="Ngau W.C."/>
            <person name="Otillar B."/>
            <person name="Poliakov A."/>
            <person name="Porter A."/>
            <person name="Szajkowski L."/>
            <person name="Werner G."/>
            <person name="Zhou K."/>
            <person name="Grigoriev I.V."/>
            <person name="Rokhsar D.S."/>
            <person name="Grossman A.R."/>
        </authorList>
    </citation>
    <scope>NUCLEOTIDE SEQUENCE [LARGE SCALE GENOMIC DNA]</scope>
    <source>
        <strain evidence="9">CC-503</strain>
    </source>
</reference>
<comment type="subunit">
    <text evidence="7">Component of the dolichol-phosphate mannose (DPM) synthase complex.</text>
</comment>
<comment type="similarity">
    <text evidence="2 7">Belongs to the DPM3 family.</text>
</comment>
<name>A8J062_CHLRE</name>
<evidence type="ECO:0000256" key="2">
    <source>
        <dbReference type="ARBA" id="ARBA00010430"/>
    </source>
</evidence>
<dbReference type="Proteomes" id="UP000006906">
    <property type="component" value="Chromosome 9"/>
</dbReference>
<keyword evidence="5 7" id="KW-1133">Transmembrane helix</keyword>
<dbReference type="Gramene" id="PNW78851">
    <property type="protein sequence ID" value="PNW78851"/>
    <property type="gene ID" value="CHLRE_09g392245v5"/>
</dbReference>